<comment type="caution">
    <text evidence="1">The sequence shown here is derived from an EMBL/GenBank/DDBJ whole genome shotgun (WGS) entry which is preliminary data.</text>
</comment>
<evidence type="ECO:0000313" key="1">
    <source>
        <dbReference type="EMBL" id="KKK89383.1"/>
    </source>
</evidence>
<proteinExistence type="predicted"/>
<gene>
    <name evidence="1" type="ORF">LCGC14_2733650</name>
</gene>
<dbReference type="EMBL" id="LAZR01049554">
    <property type="protein sequence ID" value="KKK89383.1"/>
    <property type="molecule type" value="Genomic_DNA"/>
</dbReference>
<reference evidence="1" key="1">
    <citation type="journal article" date="2015" name="Nature">
        <title>Complex archaea that bridge the gap between prokaryotes and eukaryotes.</title>
        <authorList>
            <person name="Spang A."/>
            <person name="Saw J.H."/>
            <person name="Jorgensen S.L."/>
            <person name="Zaremba-Niedzwiedzka K."/>
            <person name="Martijn J."/>
            <person name="Lind A.E."/>
            <person name="van Eijk R."/>
            <person name="Schleper C."/>
            <person name="Guy L."/>
            <person name="Ettema T.J."/>
        </authorList>
    </citation>
    <scope>NUCLEOTIDE SEQUENCE</scope>
</reference>
<organism evidence="1">
    <name type="scientific">marine sediment metagenome</name>
    <dbReference type="NCBI Taxonomy" id="412755"/>
    <lineage>
        <taxon>unclassified sequences</taxon>
        <taxon>metagenomes</taxon>
        <taxon>ecological metagenomes</taxon>
    </lineage>
</organism>
<sequence length="201" mass="22375">IAAALCLLTAAGLWYKILSDRRKERLAEKADEPAVTVSAIYNPAGETEVFDRVNNRHFIKVDPWVLQAWVVNTGKCDLYLKRPALHIKLDEKRGACHSMKPGDDKDNPLVPGDKRYFRIQGELTEVSMMLSSNSIVSGNMQPGIHVDINELPHDHISIEISTMERLLCELPGSQIMWIGVATEQDALEATQAEAEAKGRKA</sequence>
<accession>A0A0F8Z6M1</accession>
<name>A0A0F8Z6M1_9ZZZZ</name>
<dbReference type="AlphaFoldDB" id="A0A0F8Z6M1"/>
<protein>
    <submittedName>
        <fullName evidence="1">Uncharacterized protein</fullName>
    </submittedName>
</protein>
<feature type="non-terminal residue" evidence="1">
    <location>
        <position position="1"/>
    </location>
</feature>